<dbReference type="PANTHER" id="PTHR43792:SF9">
    <property type="entry name" value="RIBOSOMAL-PROTEIN-ALANINE ACETYLTRANSFERASE"/>
    <property type="match status" value="1"/>
</dbReference>
<reference evidence="2 3" key="1">
    <citation type="submission" date="2020-01" db="EMBL/GenBank/DDBJ databases">
        <title>Paenibacillus soybeanensis sp. nov. isolated from the nodules of soybean (Glycine max(L.) Merr).</title>
        <authorList>
            <person name="Wang H."/>
        </authorList>
    </citation>
    <scope>NUCLEOTIDE SEQUENCE [LARGE SCALE GENOMIC DNA]</scope>
    <source>
        <strain evidence="2 3">DSM 23054</strain>
    </source>
</reference>
<feature type="domain" description="N-acetyltransferase" evidence="1">
    <location>
        <begin position="11"/>
        <end position="167"/>
    </location>
</feature>
<dbReference type="PANTHER" id="PTHR43792">
    <property type="entry name" value="GNAT FAMILY, PUTATIVE (AFU_ORTHOLOGUE AFUA_3G00765)-RELATED-RELATED"/>
    <property type="match status" value="1"/>
</dbReference>
<keyword evidence="3" id="KW-1185">Reference proteome</keyword>
<dbReference type="AlphaFoldDB" id="A0A7X5BXF6"/>
<proteinExistence type="predicted"/>
<evidence type="ECO:0000313" key="3">
    <source>
        <dbReference type="Proteomes" id="UP000558113"/>
    </source>
</evidence>
<sequence>MEYPPLETERLELRILTLQDAEAVFQHFADEKITRYMDIEPCADVKEAEEIIRFHLEDSGCRWGLYDKMNDDFVGTCGFHCLRNTKDDFVAEIGFDLSAAYWGKGLMREGLQEIIGYGFSTMGLTMIDATVQPENARSIQLLNKVGFTQTGELRDQLLEFYLKPPIEGTL</sequence>
<comment type="caution">
    <text evidence="2">The sequence shown here is derived from an EMBL/GenBank/DDBJ whole genome shotgun (WGS) entry which is preliminary data.</text>
</comment>
<gene>
    <name evidence="2" type="ORF">GT003_04935</name>
</gene>
<dbReference type="InterPro" id="IPR000182">
    <property type="entry name" value="GNAT_dom"/>
</dbReference>
<dbReference type="PROSITE" id="PS51186">
    <property type="entry name" value="GNAT"/>
    <property type="match status" value="1"/>
</dbReference>
<evidence type="ECO:0000313" key="2">
    <source>
        <dbReference type="EMBL" id="NBC68341.1"/>
    </source>
</evidence>
<dbReference type="Pfam" id="PF13302">
    <property type="entry name" value="Acetyltransf_3"/>
    <property type="match status" value="1"/>
</dbReference>
<protein>
    <submittedName>
        <fullName evidence="2">GNAT family N-acetyltransferase</fullName>
    </submittedName>
</protein>
<dbReference type="GO" id="GO:0008999">
    <property type="term" value="F:protein-N-terminal-alanine acetyltransferase activity"/>
    <property type="evidence" value="ECO:0007669"/>
    <property type="project" value="TreeGrafter"/>
</dbReference>
<name>A0A7X5BXF6_9BACL</name>
<dbReference type="Gene3D" id="3.40.630.30">
    <property type="match status" value="1"/>
</dbReference>
<dbReference type="SUPFAM" id="SSF55729">
    <property type="entry name" value="Acyl-CoA N-acyltransferases (Nat)"/>
    <property type="match status" value="1"/>
</dbReference>
<dbReference type="OrthoDB" id="9785602at2"/>
<dbReference type="Proteomes" id="UP000558113">
    <property type="component" value="Unassembled WGS sequence"/>
</dbReference>
<accession>A0A7X5BXF6</accession>
<dbReference type="GO" id="GO:0005737">
    <property type="term" value="C:cytoplasm"/>
    <property type="evidence" value="ECO:0007669"/>
    <property type="project" value="TreeGrafter"/>
</dbReference>
<dbReference type="InterPro" id="IPR016181">
    <property type="entry name" value="Acyl_CoA_acyltransferase"/>
</dbReference>
<evidence type="ECO:0000259" key="1">
    <source>
        <dbReference type="PROSITE" id="PS51186"/>
    </source>
</evidence>
<dbReference type="EMBL" id="JAAAMU010000002">
    <property type="protein sequence ID" value="NBC68341.1"/>
    <property type="molecule type" value="Genomic_DNA"/>
</dbReference>
<organism evidence="2 3">
    <name type="scientific">Paenibacillus sacheonensis</name>
    <dbReference type="NCBI Taxonomy" id="742054"/>
    <lineage>
        <taxon>Bacteria</taxon>
        <taxon>Bacillati</taxon>
        <taxon>Bacillota</taxon>
        <taxon>Bacilli</taxon>
        <taxon>Bacillales</taxon>
        <taxon>Paenibacillaceae</taxon>
        <taxon>Paenibacillus</taxon>
    </lineage>
</organism>
<keyword evidence="2" id="KW-0808">Transferase</keyword>
<dbReference type="InterPro" id="IPR051531">
    <property type="entry name" value="N-acetyltransferase"/>
</dbReference>